<dbReference type="AlphaFoldDB" id="A0A564ZPN1"/>
<dbReference type="VEuPathDB" id="PlasmoDB:PVW1_040010300"/>
<proteinExistence type="predicted"/>
<feature type="compositionally biased region" description="Polar residues" evidence="1">
    <location>
        <begin position="236"/>
        <end position="250"/>
    </location>
</feature>
<dbReference type="VEuPathDB" id="PlasmoDB:PVP01_0404100"/>
<dbReference type="OrthoDB" id="381419at2759"/>
<gene>
    <name evidence="2" type="ORF">PVP01_0404100</name>
</gene>
<evidence type="ECO:0000313" key="2">
    <source>
        <dbReference type="EMBL" id="VUZ93695.1"/>
    </source>
</evidence>
<name>A0A564ZPN1_PLAVI</name>
<dbReference type="Proteomes" id="UP000220605">
    <property type="component" value="Chromosome 4"/>
</dbReference>
<sequence>MERILQKDDLEKLPSNIIFYKFNKGLDLCSYFPTSEEIKDKLGAYSGIENYSDNIVKAMCYVSKMERGDPFYDERCHFLYYWIGDMLSNKLKDDTSFSNVMNTIYTELKKFKVEDNCNIIYPDISKLFFDQRKIIYDYSQNYATIKQDFQDYGKSCSQEYYDYVGNIVRTYNTVHTNCISNSDTYCNELKNMFNNYSHQELSKLKCTLVRHVPKPVEGESDQVQSFGQGPLRGPSLQEQPSNDHSLQEETASGFVPTSEEKLLPSSDEASPRGSNIFMSSVVPVMGVSLAGFVLHKFTPLSSWMRNSLGRNKSFRRNFDMQTEDFMEYAMQSRRINNGEQMNVGYHSVQYPSHYSGTRS</sequence>
<evidence type="ECO:0000313" key="3">
    <source>
        <dbReference type="Proteomes" id="UP000220605"/>
    </source>
</evidence>
<reference evidence="3" key="1">
    <citation type="submission" date="2016-07" db="EMBL/GenBank/DDBJ databases">
        <authorList>
            <consortium name="Pathogen Informatics"/>
        </authorList>
    </citation>
    <scope>NUCLEOTIDE SEQUENCE [LARGE SCALE GENOMIC DNA]</scope>
</reference>
<evidence type="ECO:0000256" key="1">
    <source>
        <dbReference type="SAM" id="MobiDB-lite"/>
    </source>
</evidence>
<protein>
    <submittedName>
        <fullName evidence="2">VIR protein</fullName>
    </submittedName>
</protein>
<dbReference type="Pfam" id="PF05795">
    <property type="entry name" value="Plasmodium_Vir"/>
    <property type="match status" value="1"/>
</dbReference>
<feature type="region of interest" description="Disordered" evidence="1">
    <location>
        <begin position="218"/>
        <end position="270"/>
    </location>
</feature>
<accession>A0A564ZPN1</accession>
<dbReference type="EMBL" id="LT635615">
    <property type="protein sequence ID" value="VUZ93695.1"/>
    <property type="molecule type" value="Genomic_DNA"/>
</dbReference>
<organism evidence="2 3">
    <name type="scientific">Plasmodium vivax</name>
    <name type="common">malaria parasite P. vivax</name>
    <dbReference type="NCBI Taxonomy" id="5855"/>
    <lineage>
        <taxon>Eukaryota</taxon>
        <taxon>Sar</taxon>
        <taxon>Alveolata</taxon>
        <taxon>Apicomplexa</taxon>
        <taxon>Aconoidasida</taxon>
        <taxon>Haemosporida</taxon>
        <taxon>Plasmodiidae</taxon>
        <taxon>Plasmodium</taxon>
        <taxon>Plasmodium (Plasmodium)</taxon>
    </lineage>
</organism>
<dbReference type="InterPro" id="IPR008780">
    <property type="entry name" value="Plasmodium_Vir"/>
</dbReference>
<dbReference type="VEuPathDB" id="PlasmoDB:PVPAM_040014800"/>
<dbReference type="VEuPathDB" id="PlasmoDB:PVX_002495"/>